<dbReference type="EMBL" id="AMQN01020964">
    <property type="status" value="NOT_ANNOTATED_CDS"/>
    <property type="molecule type" value="Genomic_DNA"/>
</dbReference>
<feature type="domain" description="G-protein coupled receptors family 1 profile" evidence="6">
    <location>
        <begin position="44"/>
        <end position="306"/>
    </location>
</feature>
<keyword evidence="4 5" id="KW-0472">Membrane</keyword>
<gene>
    <name evidence="7" type="ORF">CAPTEDRAFT_188483</name>
</gene>
<reference evidence="8" key="3">
    <citation type="submission" date="2015-06" db="UniProtKB">
        <authorList>
            <consortium name="EnsemblMetazoa"/>
        </authorList>
    </citation>
    <scope>IDENTIFICATION</scope>
</reference>
<keyword evidence="3 5" id="KW-1133">Transmembrane helix</keyword>
<accession>R7UTC9</accession>
<dbReference type="PANTHER" id="PTHR46641:SF2">
    <property type="entry name" value="FMRFAMIDE RECEPTOR"/>
    <property type="match status" value="1"/>
</dbReference>
<dbReference type="Gene3D" id="1.20.1070.10">
    <property type="entry name" value="Rhodopsin 7-helix transmembrane proteins"/>
    <property type="match status" value="1"/>
</dbReference>
<name>R7UTC9_CAPTE</name>
<dbReference type="PANTHER" id="PTHR46641">
    <property type="entry name" value="FMRFAMIDE RECEPTOR-RELATED"/>
    <property type="match status" value="1"/>
</dbReference>
<reference evidence="9" key="1">
    <citation type="submission" date="2012-12" db="EMBL/GenBank/DDBJ databases">
        <authorList>
            <person name="Hellsten U."/>
            <person name="Grimwood J."/>
            <person name="Chapman J.A."/>
            <person name="Shapiro H."/>
            <person name="Aerts A."/>
            <person name="Otillar R.P."/>
            <person name="Terry A.Y."/>
            <person name="Boore J.L."/>
            <person name="Simakov O."/>
            <person name="Marletaz F."/>
            <person name="Cho S.-J."/>
            <person name="Edsinger-Gonzales E."/>
            <person name="Havlak P."/>
            <person name="Kuo D.-H."/>
            <person name="Larsson T."/>
            <person name="Lv J."/>
            <person name="Arendt D."/>
            <person name="Savage R."/>
            <person name="Osoegawa K."/>
            <person name="de Jong P."/>
            <person name="Lindberg D.R."/>
            <person name="Seaver E.C."/>
            <person name="Weisblat D.A."/>
            <person name="Putnam N.H."/>
            <person name="Grigoriev I.V."/>
            <person name="Rokhsar D.S."/>
        </authorList>
    </citation>
    <scope>NUCLEOTIDE SEQUENCE</scope>
    <source>
        <strain evidence="9">I ESC-2004</strain>
    </source>
</reference>
<protein>
    <recommendedName>
        <fullName evidence="6">G-protein coupled receptors family 1 profile domain-containing protein</fullName>
    </recommendedName>
</protein>
<evidence type="ECO:0000256" key="2">
    <source>
        <dbReference type="ARBA" id="ARBA00022692"/>
    </source>
</evidence>
<feature type="transmembrane region" description="Helical" evidence="5">
    <location>
        <begin position="106"/>
        <end position="129"/>
    </location>
</feature>
<dbReference type="CDD" id="cd14978">
    <property type="entry name" value="7tmA_FMRFamide_R-like"/>
    <property type="match status" value="1"/>
</dbReference>
<proteinExistence type="predicted"/>
<dbReference type="SUPFAM" id="SSF81321">
    <property type="entry name" value="Family A G protein-coupled receptor-like"/>
    <property type="match status" value="1"/>
</dbReference>
<reference evidence="7 9" key="2">
    <citation type="journal article" date="2013" name="Nature">
        <title>Insights into bilaterian evolution from three spiralian genomes.</title>
        <authorList>
            <person name="Simakov O."/>
            <person name="Marletaz F."/>
            <person name="Cho S.J."/>
            <person name="Edsinger-Gonzales E."/>
            <person name="Havlak P."/>
            <person name="Hellsten U."/>
            <person name="Kuo D.H."/>
            <person name="Larsson T."/>
            <person name="Lv J."/>
            <person name="Arendt D."/>
            <person name="Savage R."/>
            <person name="Osoegawa K."/>
            <person name="de Jong P."/>
            <person name="Grimwood J."/>
            <person name="Chapman J.A."/>
            <person name="Shapiro H."/>
            <person name="Aerts A."/>
            <person name="Otillar R.P."/>
            <person name="Terry A.Y."/>
            <person name="Boore J.L."/>
            <person name="Grigoriev I.V."/>
            <person name="Lindberg D.R."/>
            <person name="Seaver E.C."/>
            <person name="Weisblat D.A."/>
            <person name="Putnam N.H."/>
            <person name="Rokhsar D.S."/>
        </authorList>
    </citation>
    <scope>NUCLEOTIDE SEQUENCE</scope>
    <source>
        <strain evidence="7 9">I ESC-2004</strain>
    </source>
</reference>
<dbReference type="InterPro" id="IPR000276">
    <property type="entry name" value="GPCR_Rhodpsn"/>
</dbReference>
<evidence type="ECO:0000256" key="3">
    <source>
        <dbReference type="ARBA" id="ARBA00022989"/>
    </source>
</evidence>
<keyword evidence="2 5" id="KW-0812">Transmembrane</keyword>
<dbReference type="PROSITE" id="PS50262">
    <property type="entry name" value="G_PROTEIN_RECEP_F1_2"/>
    <property type="match status" value="1"/>
</dbReference>
<dbReference type="HOGENOM" id="CLU_009579_24_7_1"/>
<dbReference type="InterPro" id="IPR052954">
    <property type="entry name" value="GPCR-Ligand_Int"/>
</dbReference>
<dbReference type="AlphaFoldDB" id="R7UTC9"/>
<evidence type="ECO:0000256" key="5">
    <source>
        <dbReference type="SAM" id="Phobius"/>
    </source>
</evidence>
<dbReference type="OrthoDB" id="6281784at2759"/>
<evidence type="ECO:0000259" key="6">
    <source>
        <dbReference type="PROSITE" id="PS50262"/>
    </source>
</evidence>
<feature type="transmembrane region" description="Helical" evidence="5">
    <location>
        <begin position="243"/>
        <end position="264"/>
    </location>
</feature>
<dbReference type="Proteomes" id="UP000014760">
    <property type="component" value="Unassembled WGS sequence"/>
</dbReference>
<sequence>MEATTEVALAVLRPKQADTIQCKIYYNLLRVTVGGIITLLGLIGNVITMVIMKKEKKKSCTVLALMYLAASDFMVVLVYGAINWSSPFASFTNNKKLPLQVKMYSAAYFVPLGQIFNFISVSITVIVIWQRYISVCMPLKMKKYVSQRKVHIQVLSMCVFAIFFHIPMMFTFEIHPKALIRRAFAEQASFSIFYEIALIDVLSYFIPITALVFMAVALIRTLKKLQFHNKDAQTRSEAAKNEMTMSLVGIVIVFIVCQSFAPVRRVLMWLYNPYSEAQMCGQRLFYFAPFEILSVLFNSSANFFIFVLCARGFRKKVFNWVCKNRGNQVAPSIDAVGSGTNSYNLDGGLKAGCRDMDPAAIYHLSAGMLLS</sequence>
<dbReference type="InterPro" id="IPR017452">
    <property type="entry name" value="GPCR_Rhodpsn_7TM"/>
</dbReference>
<feature type="transmembrane region" description="Helical" evidence="5">
    <location>
        <begin position="284"/>
        <end position="310"/>
    </location>
</feature>
<dbReference type="EMBL" id="AMQN01020963">
    <property type="status" value="NOT_ANNOTATED_CDS"/>
    <property type="molecule type" value="Genomic_DNA"/>
</dbReference>
<evidence type="ECO:0000256" key="4">
    <source>
        <dbReference type="ARBA" id="ARBA00023136"/>
    </source>
</evidence>
<organism evidence="7">
    <name type="scientific">Capitella teleta</name>
    <name type="common">Polychaete worm</name>
    <dbReference type="NCBI Taxonomy" id="283909"/>
    <lineage>
        <taxon>Eukaryota</taxon>
        <taxon>Metazoa</taxon>
        <taxon>Spiralia</taxon>
        <taxon>Lophotrochozoa</taxon>
        <taxon>Annelida</taxon>
        <taxon>Polychaeta</taxon>
        <taxon>Sedentaria</taxon>
        <taxon>Scolecida</taxon>
        <taxon>Capitellidae</taxon>
        <taxon>Capitella</taxon>
    </lineage>
</organism>
<evidence type="ECO:0000313" key="8">
    <source>
        <dbReference type="EnsemblMetazoa" id="CapteP188483"/>
    </source>
</evidence>
<keyword evidence="9" id="KW-1185">Reference proteome</keyword>
<evidence type="ECO:0000313" key="7">
    <source>
        <dbReference type="EMBL" id="ELU09769.1"/>
    </source>
</evidence>
<dbReference type="PRINTS" id="PR00237">
    <property type="entry name" value="GPCRRHODOPSN"/>
</dbReference>
<feature type="transmembrane region" description="Helical" evidence="5">
    <location>
        <begin position="192"/>
        <end position="222"/>
    </location>
</feature>
<feature type="transmembrane region" description="Helical" evidence="5">
    <location>
        <begin position="33"/>
        <end position="52"/>
    </location>
</feature>
<dbReference type="GO" id="GO:0004930">
    <property type="term" value="F:G protein-coupled receptor activity"/>
    <property type="evidence" value="ECO:0007669"/>
    <property type="project" value="InterPro"/>
</dbReference>
<feature type="transmembrane region" description="Helical" evidence="5">
    <location>
        <begin position="150"/>
        <end position="172"/>
    </location>
</feature>
<evidence type="ECO:0000256" key="1">
    <source>
        <dbReference type="ARBA" id="ARBA00004370"/>
    </source>
</evidence>
<evidence type="ECO:0000313" key="9">
    <source>
        <dbReference type="Proteomes" id="UP000014760"/>
    </source>
</evidence>
<dbReference type="OMA" id="XLKHCSI"/>
<dbReference type="Pfam" id="PF00001">
    <property type="entry name" value="7tm_1"/>
    <property type="match status" value="1"/>
</dbReference>
<dbReference type="GO" id="GO:0016020">
    <property type="term" value="C:membrane"/>
    <property type="evidence" value="ECO:0007669"/>
    <property type="project" value="UniProtKB-SubCell"/>
</dbReference>
<dbReference type="EMBL" id="KB297956">
    <property type="protein sequence ID" value="ELU09769.1"/>
    <property type="molecule type" value="Genomic_DNA"/>
</dbReference>
<comment type="subcellular location">
    <subcellularLocation>
        <location evidence="1">Membrane</location>
    </subcellularLocation>
</comment>
<feature type="transmembrane region" description="Helical" evidence="5">
    <location>
        <begin position="64"/>
        <end position="86"/>
    </location>
</feature>
<dbReference type="EnsemblMetazoa" id="CapteT188483">
    <property type="protein sequence ID" value="CapteP188483"/>
    <property type="gene ID" value="CapteG188483"/>
</dbReference>